<accession>A0A124EP54</accession>
<dbReference type="SUPFAM" id="SSF52540">
    <property type="entry name" value="P-loop containing nucleoside triphosphate hydrolases"/>
    <property type="match status" value="1"/>
</dbReference>
<proteinExistence type="predicted"/>
<comment type="caution">
    <text evidence="2">The sequence shown here is derived from an EMBL/GenBank/DDBJ whole genome shotgun (WGS) entry which is preliminary data.</text>
</comment>
<dbReference type="InterPro" id="IPR027417">
    <property type="entry name" value="P-loop_NTPase"/>
</dbReference>
<dbReference type="Proteomes" id="UP000053707">
    <property type="component" value="Unassembled WGS sequence"/>
</dbReference>
<dbReference type="AlphaFoldDB" id="A0A124EP54"/>
<evidence type="ECO:0000313" key="2">
    <source>
        <dbReference type="EMBL" id="KUI13391.1"/>
    </source>
</evidence>
<evidence type="ECO:0000256" key="1">
    <source>
        <dbReference type="SAM" id="MobiDB-lite"/>
    </source>
</evidence>
<name>A0A124EP54_9MYCO</name>
<sequence>MGEHWLDRMAREEWHLEPPLSGDNHPLRKKLRDRKLLPPKATPPPRPGTDPSDDPDRAVRYAEGALRREVDNVLAATEGCRNHTLFQAAANLRRYIRAGLLNEAEVTAQLADAARHVGLDDREIGDGLGYGTIASGYRKDDASGERDADIPEREMVGPAAEFDPGEDAAEPRFKFKRGGTFALDRPAHPEALWGDGAEVGWAAGESLLITSLPGVGKTTLAHQLLLAQLGIGDGRVLGYPVKPRDGVIVYLAMDRPVQIARALARRVDETDRAVLDERLLVWEGPPPADLARQVTLMRDMCLEAGASTLYVDSLKDAAVGLTDDEVGAGYNRARQLVIQAGIEVCELHHTIKRSPTGGKPGREVADVYGSTWLVAGCGSVIMLEGQPGDPVITLRHLRQPAAEIGPLTILADRDAGLLEVCTEDDPLEVLRAAGPDGMTAKQMAESWLGADDRSAVERARRKLDWFVGKGLAYRDQAAVTPANPKPPAVWFISTAAEVAP</sequence>
<protein>
    <submittedName>
        <fullName evidence="2">Uncharacterized protein</fullName>
    </submittedName>
</protein>
<dbReference type="EMBL" id="LQIR01000029">
    <property type="protein sequence ID" value="KUI13391.1"/>
    <property type="molecule type" value="Genomic_DNA"/>
</dbReference>
<dbReference type="Gene3D" id="3.40.50.300">
    <property type="entry name" value="P-loop containing nucleotide triphosphate hydrolases"/>
    <property type="match status" value="1"/>
</dbReference>
<organism evidence="2 3">
    <name type="scientific">Mycobacterium lehmannii</name>
    <dbReference type="NCBI Taxonomy" id="2048550"/>
    <lineage>
        <taxon>Bacteria</taxon>
        <taxon>Bacillati</taxon>
        <taxon>Actinomycetota</taxon>
        <taxon>Actinomycetes</taxon>
        <taxon>Mycobacteriales</taxon>
        <taxon>Mycobacteriaceae</taxon>
        <taxon>Mycobacterium</taxon>
    </lineage>
</organism>
<keyword evidence="3" id="KW-1185">Reference proteome</keyword>
<dbReference type="RefSeq" id="WP_064397905.1">
    <property type="nucleotide sequence ID" value="NZ_LQIR01000029.1"/>
</dbReference>
<gene>
    <name evidence="2" type="ORF">AU192_24735</name>
</gene>
<evidence type="ECO:0000313" key="3">
    <source>
        <dbReference type="Proteomes" id="UP000053707"/>
    </source>
</evidence>
<reference evidence="2 3" key="1">
    <citation type="submission" date="2016-01" db="EMBL/GenBank/DDBJ databases">
        <authorList>
            <consortium name="TB Trials Study Group"/>
            <person name="Sutton G."/>
            <person name="Brinkac L."/>
            <person name="Sanka R."/>
            <person name="Adams M."/>
            <person name="Lau E.L."/>
            <person name="Macaden R."/>
            <person name="Grewal H.M.S."/>
        </authorList>
    </citation>
    <scope>NUCLEOTIDE SEQUENCE [LARGE SCALE GENOMIC DNA]</scope>
    <source>
        <strain evidence="2 3">IS-1744</strain>
    </source>
</reference>
<dbReference type="Pfam" id="PF13481">
    <property type="entry name" value="AAA_25"/>
    <property type="match status" value="1"/>
</dbReference>
<feature type="region of interest" description="Disordered" evidence="1">
    <location>
        <begin position="11"/>
        <end position="57"/>
    </location>
</feature>